<protein>
    <recommendedName>
        <fullName evidence="3">Transposase</fullName>
    </recommendedName>
</protein>
<dbReference type="Proteomes" id="UP001596516">
    <property type="component" value="Unassembled WGS sequence"/>
</dbReference>
<evidence type="ECO:0008006" key="3">
    <source>
        <dbReference type="Google" id="ProtNLM"/>
    </source>
</evidence>
<name>A0ABW2UIM1_9RHOB</name>
<comment type="caution">
    <text evidence="1">The sequence shown here is derived from an EMBL/GenBank/DDBJ whole genome shotgun (WGS) entry which is preliminary data.</text>
</comment>
<sequence>MIGNIPGYYFRLRENGALVFRVESENRQRRLGMEPIAVANLRNGEIKPQGERKLTPEDNAAIRLWIEQRQAGQAQRECDDALRLADQMNQIAHWAQTRAKDAQLEAVSEHLLLAMHDLRSVLVRKKGDRLLRQGGLASEDAAQNAG</sequence>
<keyword evidence="2" id="KW-1185">Reference proteome</keyword>
<proteinExistence type="predicted"/>
<gene>
    <name evidence="1" type="ORF">ACFQXB_06710</name>
</gene>
<accession>A0ABW2UIM1</accession>
<organism evidence="1 2">
    <name type="scientific">Plastorhodobacter daqingensis</name>
    <dbReference type="NCBI Taxonomy" id="1387281"/>
    <lineage>
        <taxon>Bacteria</taxon>
        <taxon>Pseudomonadati</taxon>
        <taxon>Pseudomonadota</taxon>
        <taxon>Alphaproteobacteria</taxon>
        <taxon>Rhodobacterales</taxon>
        <taxon>Paracoccaceae</taxon>
        <taxon>Plastorhodobacter</taxon>
    </lineage>
</organism>
<dbReference type="EMBL" id="JBHTFQ010000003">
    <property type="protein sequence ID" value="MFC7703880.1"/>
    <property type="molecule type" value="Genomic_DNA"/>
</dbReference>
<evidence type="ECO:0000313" key="1">
    <source>
        <dbReference type="EMBL" id="MFC7703880.1"/>
    </source>
</evidence>
<evidence type="ECO:0000313" key="2">
    <source>
        <dbReference type="Proteomes" id="UP001596516"/>
    </source>
</evidence>
<reference evidence="2" key="1">
    <citation type="journal article" date="2019" name="Int. J. Syst. Evol. Microbiol.">
        <title>The Global Catalogue of Microorganisms (GCM) 10K type strain sequencing project: providing services to taxonomists for standard genome sequencing and annotation.</title>
        <authorList>
            <consortium name="The Broad Institute Genomics Platform"/>
            <consortium name="The Broad Institute Genome Sequencing Center for Infectious Disease"/>
            <person name="Wu L."/>
            <person name="Ma J."/>
        </authorList>
    </citation>
    <scope>NUCLEOTIDE SEQUENCE [LARGE SCALE GENOMIC DNA]</scope>
    <source>
        <strain evidence="2">CGMCC 1.12750</strain>
    </source>
</reference>
<dbReference type="RefSeq" id="WP_377401072.1">
    <property type="nucleotide sequence ID" value="NZ_JBHTFQ010000003.1"/>
</dbReference>